<dbReference type="Pfam" id="PF09990">
    <property type="entry name" value="DUF2231"/>
    <property type="match status" value="1"/>
</dbReference>
<gene>
    <name evidence="3" type="ORF">QWZ18_21030</name>
</gene>
<comment type="caution">
    <text evidence="3">The sequence shown here is derived from an EMBL/GenBank/DDBJ whole genome shotgun (WGS) entry which is preliminary data.</text>
</comment>
<evidence type="ECO:0000313" key="4">
    <source>
        <dbReference type="Proteomes" id="UP001244297"/>
    </source>
</evidence>
<feature type="transmembrane region" description="Helical" evidence="1">
    <location>
        <begin position="21"/>
        <end position="45"/>
    </location>
</feature>
<feature type="transmembrane region" description="Helical" evidence="1">
    <location>
        <begin position="57"/>
        <end position="75"/>
    </location>
</feature>
<feature type="transmembrane region" description="Helical" evidence="1">
    <location>
        <begin position="81"/>
        <end position="102"/>
    </location>
</feature>
<accession>A0ABT8AU29</accession>
<evidence type="ECO:0000259" key="2">
    <source>
        <dbReference type="Pfam" id="PF09990"/>
    </source>
</evidence>
<sequence>MAALFTDFMYFSNALMQWANFSAWLITSGLVLALIAAIVLVLDFVLGRAGLISWPDFGLLAVAAILSIVNVFIHTRDGWTSVVPSGITVSAIVAILLLVAGLRGWCVTGPKMPAQGDNA</sequence>
<keyword evidence="1" id="KW-0812">Transmembrane</keyword>
<keyword evidence="1" id="KW-0472">Membrane</keyword>
<dbReference type="EMBL" id="JAUFPT010000066">
    <property type="protein sequence ID" value="MDN3573100.1"/>
    <property type="molecule type" value="Genomic_DNA"/>
</dbReference>
<reference evidence="4" key="1">
    <citation type="journal article" date="2019" name="Int. J. Syst. Evol. Microbiol.">
        <title>The Global Catalogue of Microorganisms (GCM) 10K type strain sequencing project: providing services to taxonomists for standard genome sequencing and annotation.</title>
        <authorList>
            <consortium name="The Broad Institute Genomics Platform"/>
            <consortium name="The Broad Institute Genome Sequencing Center for Infectious Disease"/>
            <person name="Wu L."/>
            <person name="Ma J."/>
        </authorList>
    </citation>
    <scope>NUCLEOTIDE SEQUENCE [LARGE SCALE GENOMIC DNA]</scope>
    <source>
        <strain evidence="4">CECT 7806</strain>
    </source>
</reference>
<dbReference type="Proteomes" id="UP001244297">
    <property type="component" value="Unassembled WGS sequence"/>
</dbReference>
<keyword evidence="1" id="KW-1133">Transmembrane helix</keyword>
<name>A0ABT8AU29_9HYPH</name>
<evidence type="ECO:0000313" key="3">
    <source>
        <dbReference type="EMBL" id="MDN3573100.1"/>
    </source>
</evidence>
<evidence type="ECO:0000256" key="1">
    <source>
        <dbReference type="SAM" id="Phobius"/>
    </source>
</evidence>
<dbReference type="InterPro" id="IPR019251">
    <property type="entry name" value="DUF2231_TM"/>
</dbReference>
<feature type="domain" description="DUF2231" evidence="2">
    <location>
        <begin position="2"/>
        <end position="105"/>
    </location>
</feature>
<organism evidence="3 4">
    <name type="scientific">Methylobacterium longum</name>
    <dbReference type="NCBI Taxonomy" id="767694"/>
    <lineage>
        <taxon>Bacteria</taxon>
        <taxon>Pseudomonadati</taxon>
        <taxon>Pseudomonadota</taxon>
        <taxon>Alphaproteobacteria</taxon>
        <taxon>Hyphomicrobiales</taxon>
        <taxon>Methylobacteriaceae</taxon>
        <taxon>Methylobacterium</taxon>
    </lineage>
</organism>
<proteinExistence type="predicted"/>
<protein>
    <recommendedName>
        <fullName evidence="2">DUF2231 domain-containing protein</fullName>
    </recommendedName>
</protein>
<keyword evidence="4" id="KW-1185">Reference proteome</keyword>